<gene>
    <name evidence="1" type="ORF">S03H2_13591</name>
</gene>
<sequence length="74" mass="8605">MIWEVKADFFFDDEDEAKDFYHDCEMAFPKTRTINPDQPDAEPSHAELIENHHEEHPHTSCILLESIESSPPPP</sequence>
<evidence type="ECO:0000313" key="1">
    <source>
        <dbReference type="EMBL" id="GAH38417.1"/>
    </source>
</evidence>
<protein>
    <submittedName>
        <fullName evidence="1">Uncharacterized protein</fullName>
    </submittedName>
</protein>
<reference evidence="1" key="1">
    <citation type="journal article" date="2014" name="Front. Microbiol.">
        <title>High frequency of phylogenetically diverse reductive dehalogenase-homologous genes in deep subseafloor sedimentary metagenomes.</title>
        <authorList>
            <person name="Kawai M."/>
            <person name="Futagami T."/>
            <person name="Toyoda A."/>
            <person name="Takaki Y."/>
            <person name="Nishi S."/>
            <person name="Hori S."/>
            <person name="Arai W."/>
            <person name="Tsubouchi T."/>
            <person name="Morono Y."/>
            <person name="Uchiyama I."/>
            <person name="Ito T."/>
            <person name="Fujiyama A."/>
            <person name="Inagaki F."/>
            <person name="Takami H."/>
        </authorList>
    </citation>
    <scope>NUCLEOTIDE SEQUENCE</scope>
    <source>
        <strain evidence="1">Expedition CK06-06</strain>
    </source>
</reference>
<dbReference type="EMBL" id="BARU01006895">
    <property type="protein sequence ID" value="GAH38417.1"/>
    <property type="molecule type" value="Genomic_DNA"/>
</dbReference>
<proteinExistence type="predicted"/>
<comment type="caution">
    <text evidence="1">The sequence shown here is derived from an EMBL/GenBank/DDBJ whole genome shotgun (WGS) entry which is preliminary data.</text>
</comment>
<organism evidence="1">
    <name type="scientific">marine sediment metagenome</name>
    <dbReference type="NCBI Taxonomy" id="412755"/>
    <lineage>
        <taxon>unclassified sequences</taxon>
        <taxon>metagenomes</taxon>
        <taxon>ecological metagenomes</taxon>
    </lineage>
</organism>
<name>X1F0J8_9ZZZZ</name>
<dbReference type="AlphaFoldDB" id="X1F0J8"/>
<accession>X1F0J8</accession>